<sequence length="170" mass="19346">EQPRSPLQQMAMMERTPQPERILIELDTDEPIPGTSSGNCCPRGKASIEKRLNSRINHDNGPCLGWRERRSEKYQWMHYNETLLRAKNLGAGLLSCYPMPQKCSLVGLYCQNCPEWVLIEQACYMYSLVLVPLYDTLGPDASAFIIHQAEMALVICEDDKKCNLILDKSP</sequence>
<keyword evidence="2" id="KW-1185">Reference proteome</keyword>
<gene>
    <name evidence="1" type="ORF">QAD02_021366</name>
</gene>
<evidence type="ECO:0000313" key="1">
    <source>
        <dbReference type="EMBL" id="KAJ8685573.1"/>
    </source>
</evidence>
<accession>A0ACC2PRE4</accession>
<dbReference type="Proteomes" id="UP001239111">
    <property type="component" value="Chromosome 1"/>
</dbReference>
<proteinExistence type="predicted"/>
<dbReference type="EMBL" id="CM056741">
    <property type="protein sequence ID" value="KAJ8685573.1"/>
    <property type="molecule type" value="Genomic_DNA"/>
</dbReference>
<protein>
    <submittedName>
        <fullName evidence="1">Uncharacterized protein</fullName>
    </submittedName>
</protein>
<name>A0ACC2PRE4_9HYME</name>
<feature type="non-terminal residue" evidence="1">
    <location>
        <position position="1"/>
    </location>
</feature>
<comment type="caution">
    <text evidence="1">The sequence shown here is derived from an EMBL/GenBank/DDBJ whole genome shotgun (WGS) entry which is preliminary data.</text>
</comment>
<feature type="non-terminal residue" evidence="1">
    <location>
        <position position="170"/>
    </location>
</feature>
<evidence type="ECO:0000313" key="2">
    <source>
        <dbReference type="Proteomes" id="UP001239111"/>
    </source>
</evidence>
<organism evidence="1 2">
    <name type="scientific">Eretmocerus hayati</name>
    <dbReference type="NCBI Taxonomy" id="131215"/>
    <lineage>
        <taxon>Eukaryota</taxon>
        <taxon>Metazoa</taxon>
        <taxon>Ecdysozoa</taxon>
        <taxon>Arthropoda</taxon>
        <taxon>Hexapoda</taxon>
        <taxon>Insecta</taxon>
        <taxon>Pterygota</taxon>
        <taxon>Neoptera</taxon>
        <taxon>Endopterygota</taxon>
        <taxon>Hymenoptera</taxon>
        <taxon>Apocrita</taxon>
        <taxon>Proctotrupomorpha</taxon>
        <taxon>Chalcidoidea</taxon>
        <taxon>Aphelinidae</taxon>
        <taxon>Aphelininae</taxon>
        <taxon>Eretmocerus</taxon>
    </lineage>
</organism>
<reference evidence="1" key="1">
    <citation type="submission" date="2023-04" db="EMBL/GenBank/DDBJ databases">
        <title>A chromosome-level genome assembly of the parasitoid wasp Eretmocerus hayati.</title>
        <authorList>
            <person name="Zhong Y."/>
            <person name="Liu S."/>
            <person name="Liu Y."/>
        </authorList>
    </citation>
    <scope>NUCLEOTIDE SEQUENCE</scope>
    <source>
        <strain evidence="1">ZJU_SS_LIU_2023</strain>
    </source>
</reference>